<dbReference type="InterPro" id="IPR001670">
    <property type="entry name" value="ADH_Fe/GldA"/>
</dbReference>
<dbReference type="CDD" id="cd08187">
    <property type="entry name" value="BDH"/>
    <property type="match status" value="1"/>
</dbReference>
<dbReference type="GO" id="GO:1990362">
    <property type="term" value="F:butanol dehydrogenase (NAD+) activity"/>
    <property type="evidence" value="ECO:0007669"/>
    <property type="project" value="InterPro"/>
</dbReference>
<dbReference type="RefSeq" id="WP_161155296.1">
    <property type="nucleotide sequence ID" value="NZ_WWSY01000002.1"/>
</dbReference>
<dbReference type="SUPFAM" id="SSF56796">
    <property type="entry name" value="Dehydroquinate synthase-like"/>
    <property type="match status" value="1"/>
</dbReference>
<proteinExistence type="predicted"/>
<dbReference type="Gene3D" id="3.40.50.1970">
    <property type="match status" value="1"/>
</dbReference>
<keyword evidence="1" id="KW-0560">Oxidoreductase</keyword>
<feature type="domain" description="Alcohol dehydrogenase iron-type/glycerol dehydrogenase GldA" evidence="2">
    <location>
        <begin position="9"/>
        <end position="177"/>
    </location>
</feature>
<dbReference type="GO" id="GO:0005829">
    <property type="term" value="C:cytosol"/>
    <property type="evidence" value="ECO:0007669"/>
    <property type="project" value="TreeGrafter"/>
</dbReference>
<dbReference type="PANTHER" id="PTHR43633">
    <property type="entry name" value="ALCOHOL DEHYDROGENASE YQHD"/>
    <property type="match status" value="1"/>
</dbReference>
<dbReference type="AlphaFoldDB" id="A0A6L8RL37"/>
<sequence>MNSFTYDYPVRNYFGEGAMDQALDAEMGAMGKTVMLAYGGGSVKRTGVYGHVVDKLTSAGKRVVDFGGIMPNPTYEKCQEGAALAREEQVDFILAVGGGSVFDCCKVVSAQAMLDEDIETFEHADGKMPSSFIPMGCIVTLSGTGAEQNNGAVITNEETHVKGAYLGAMPMWAALDPALTLTVPHAQFMSCAFDTLSHCMESYFGSPRGRNVTDDINLAIQRNVIRNMRLIADDDQNFDARSELVYDSAMAENGVLKIGKSTDFQTHMIQHQYGAYTHTNHGMGLAVIHPALYRHLAPEAPAQFARWAREVWDVDAKGKDDLTVALEGIDRLQTFIGEMGLPTSFAEMGSDASDETLHKVADTCVLTGGCAKKLERSEVFQILTECL</sequence>
<dbReference type="GO" id="GO:1990002">
    <property type="term" value="F:methylglyoxal reductase (NADPH) (acetol producing) activity"/>
    <property type="evidence" value="ECO:0007669"/>
    <property type="project" value="TreeGrafter"/>
</dbReference>
<comment type="caution">
    <text evidence="4">The sequence shown here is derived from an EMBL/GenBank/DDBJ whole genome shotgun (WGS) entry which is preliminary data.</text>
</comment>
<dbReference type="InterPro" id="IPR044731">
    <property type="entry name" value="BDH-like"/>
</dbReference>
<feature type="domain" description="Fe-containing alcohol dehydrogenase-like C-terminal" evidence="3">
    <location>
        <begin position="192"/>
        <end position="384"/>
    </location>
</feature>
<protein>
    <submittedName>
        <fullName evidence="4">Iron-containing alcohol dehydrogenase</fullName>
    </submittedName>
</protein>
<evidence type="ECO:0000313" key="4">
    <source>
        <dbReference type="EMBL" id="MZJ86540.1"/>
    </source>
</evidence>
<gene>
    <name evidence="4" type="ORF">GT635_08805</name>
</gene>
<dbReference type="Proteomes" id="UP000481598">
    <property type="component" value="Unassembled WGS sequence"/>
</dbReference>
<dbReference type="InterPro" id="IPR056798">
    <property type="entry name" value="ADH_Fe_C"/>
</dbReference>
<evidence type="ECO:0000256" key="1">
    <source>
        <dbReference type="ARBA" id="ARBA00023002"/>
    </source>
</evidence>
<reference evidence="4 5" key="1">
    <citation type="journal article" date="2019" name="Nat. Med.">
        <title>A library of human gut bacterial isolates paired with longitudinal multiomics data enables mechanistic microbiome research.</title>
        <authorList>
            <person name="Poyet M."/>
            <person name="Groussin M."/>
            <person name="Gibbons S.M."/>
            <person name="Avila-Pacheco J."/>
            <person name="Jiang X."/>
            <person name="Kearney S.M."/>
            <person name="Perrotta A.R."/>
            <person name="Berdy B."/>
            <person name="Zhao S."/>
            <person name="Lieberman T.D."/>
            <person name="Swanson P.K."/>
            <person name="Smith M."/>
            <person name="Roesemann S."/>
            <person name="Alexander J.E."/>
            <person name="Rich S.A."/>
            <person name="Livny J."/>
            <person name="Vlamakis H."/>
            <person name="Clish C."/>
            <person name="Bullock K."/>
            <person name="Deik A."/>
            <person name="Scott J."/>
            <person name="Pierce K.A."/>
            <person name="Xavier R.J."/>
            <person name="Alm E.J."/>
        </authorList>
    </citation>
    <scope>NUCLEOTIDE SEQUENCE [LARGE SCALE GENOMIC DNA]</scope>
    <source>
        <strain evidence="4 5">BIOML-A10</strain>
    </source>
</reference>
<evidence type="ECO:0000259" key="2">
    <source>
        <dbReference type="Pfam" id="PF00465"/>
    </source>
</evidence>
<dbReference type="Gene3D" id="1.20.1090.10">
    <property type="entry name" value="Dehydroquinate synthase-like - alpha domain"/>
    <property type="match status" value="1"/>
</dbReference>
<dbReference type="Pfam" id="PF25137">
    <property type="entry name" value="ADH_Fe_C"/>
    <property type="match status" value="1"/>
</dbReference>
<dbReference type="Pfam" id="PF00465">
    <property type="entry name" value="Fe-ADH"/>
    <property type="match status" value="1"/>
</dbReference>
<dbReference type="PANTHER" id="PTHR43633:SF1">
    <property type="entry name" value="ALCOHOL DEHYDROGENASE YQHD"/>
    <property type="match status" value="1"/>
</dbReference>
<dbReference type="EMBL" id="WWTB01000023">
    <property type="protein sequence ID" value="MZJ86540.1"/>
    <property type="molecule type" value="Genomic_DNA"/>
</dbReference>
<accession>A0A6L8RL37</accession>
<name>A0A6L8RL37_9ACTN</name>
<dbReference type="FunFam" id="3.40.50.1970:FF:000003">
    <property type="entry name" value="Alcohol dehydrogenase, iron-containing"/>
    <property type="match status" value="1"/>
</dbReference>
<evidence type="ECO:0000313" key="5">
    <source>
        <dbReference type="Proteomes" id="UP000481598"/>
    </source>
</evidence>
<dbReference type="GO" id="GO:0008106">
    <property type="term" value="F:alcohol dehydrogenase (NADP+) activity"/>
    <property type="evidence" value="ECO:0007669"/>
    <property type="project" value="TreeGrafter"/>
</dbReference>
<evidence type="ECO:0000259" key="3">
    <source>
        <dbReference type="Pfam" id="PF25137"/>
    </source>
</evidence>
<dbReference type="GO" id="GO:0046872">
    <property type="term" value="F:metal ion binding"/>
    <property type="evidence" value="ECO:0007669"/>
    <property type="project" value="InterPro"/>
</dbReference>
<organism evidence="4 5">
    <name type="scientific">Collinsella aerofaciens</name>
    <dbReference type="NCBI Taxonomy" id="74426"/>
    <lineage>
        <taxon>Bacteria</taxon>
        <taxon>Bacillati</taxon>
        <taxon>Actinomycetota</taxon>
        <taxon>Coriobacteriia</taxon>
        <taxon>Coriobacteriales</taxon>
        <taxon>Coriobacteriaceae</taxon>
        <taxon>Collinsella</taxon>
    </lineage>
</organism>